<dbReference type="InterPro" id="IPR051061">
    <property type="entry name" value="Zinc_finger_trans_reg"/>
</dbReference>
<dbReference type="Proteomes" id="UP000287166">
    <property type="component" value="Unassembled WGS sequence"/>
</dbReference>
<evidence type="ECO:0000256" key="5">
    <source>
        <dbReference type="ARBA" id="ARBA00023015"/>
    </source>
</evidence>
<feature type="domain" description="C2H2-type" evidence="9">
    <location>
        <begin position="77"/>
        <end position="101"/>
    </location>
</feature>
<feature type="domain" description="C2H2-type" evidence="9">
    <location>
        <begin position="29"/>
        <end position="57"/>
    </location>
</feature>
<dbReference type="GO" id="GO:0006357">
    <property type="term" value="P:regulation of transcription by RNA polymerase II"/>
    <property type="evidence" value="ECO:0007669"/>
    <property type="project" value="TreeGrafter"/>
</dbReference>
<dbReference type="SMART" id="SM00355">
    <property type="entry name" value="ZnF_C2H2"/>
    <property type="match status" value="7"/>
</dbReference>
<evidence type="ECO:0000313" key="10">
    <source>
        <dbReference type="EMBL" id="GBE86770.1"/>
    </source>
</evidence>
<dbReference type="OrthoDB" id="6077919at2759"/>
<dbReference type="Gene3D" id="3.30.160.60">
    <property type="entry name" value="Classic Zinc Finger"/>
    <property type="match status" value="3"/>
</dbReference>
<dbReference type="InParanoid" id="A0A401GX58"/>
<dbReference type="Pfam" id="PF00096">
    <property type="entry name" value="zf-C2H2"/>
    <property type="match status" value="1"/>
</dbReference>
<dbReference type="PANTHER" id="PTHR46179">
    <property type="entry name" value="ZINC FINGER PROTEIN"/>
    <property type="match status" value="1"/>
</dbReference>
<dbReference type="InterPro" id="IPR013087">
    <property type="entry name" value="Znf_C2H2_type"/>
</dbReference>
<keyword evidence="5" id="KW-0805">Transcription regulation</keyword>
<sequence>MHNICSDCSKDFTTRTGLIQHYLQSPRHHYCQRCDRHFDSQHYLVTHLERAHYYCHPCNAIFESSLGLEDHNRQKHWYCISCKRVFQSESNLNSHLRSSVHQPSAYACPGRNCGMTFISHAALILHWESGACPSGVTREGVDRVAVRIDRGGIITNPARLIRGPDGQTTAPSSTSVETWATERSWNGSSYECFLCHRTYRTLHALNMHLRSPAHADRIYRCPAAWRGCGREFRTLSALCQHVESEQCSVHRFSNEMQTVIDTFSSNLRIAY</sequence>
<keyword evidence="4" id="KW-0862">Zinc</keyword>
<dbReference type="GeneID" id="38783687"/>
<dbReference type="PROSITE" id="PS00028">
    <property type="entry name" value="ZINC_FINGER_C2H2_1"/>
    <property type="match status" value="3"/>
</dbReference>
<organism evidence="10 11">
    <name type="scientific">Sparassis crispa</name>
    <dbReference type="NCBI Taxonomy" id="139825"/>
    <lineage>
        <taxon>Eukaryota</taxon>
        <taxon>Fungi</taxon>
        <taxon>Dikarya</taxon>
        <taxon>Basidiomycota</taxon>
        <taxon>Agaricomycotina</taxon>
        <taxon>Agaricomycetes</taxon>
        <taxon>Polyporales</taxon>
        <taxon>Sparassidaceae</taxon>
        <taxon>Sparassis</taxon>
    </lineage>
</organism>
<comment type="subcellular location">
    <subcellularLocation>
        <location evidence="1">Nucleus</location>
    </subcellularLocation>
</comment>
<dbReference type="PROSITE" id="PS50157">
    <property type="entry name" value="ZINC_FINGER_C2H2_2"/>
    <property type="match status" value="4"/>
</dbReference>
<dbReference type="STRING" id="139825.A0A401GX58"/>
<evidence type="ECO:0000256" key="3">
    <source>
        <dbReference type="ARBA" id="ARBA00022771"/>
    </source>
</evidence>
<dbReference type="InterPro" id="IPR036236">
    <property type="entry name" value="Znf_C2H2_sf"/>
</dbReference>
<dbReference type="RefSeq" id="XP_027617683.1">
    <property type="nucleotide sequence ID" value="XM_027761882.1"/>
</dbReference>
<keyword evidence="6" id="KW-0804">Transcription</keyword>
<name>A0A401GX58_9APHY</name>
<keyword evidence="3 8" id="KW-0863">Zinc-finger</keyword>
<dbReference type="GO" id="GO:0005634">
    <property type="term" value="C:nucleus"/>
    <property type="evidence" value="ECO:0007669"/>
    <property type="project" value="UniProtKB-SubCell"/>
</dbReference>
<keyword evidence="7" id="KW-0539">Nucleus</keyword>
<gene>
    <name evidence="10" type="ORF">SCP_1000120</name>
</gene>
<accession>A0A401GX58</accession>
<dbReference type="EMBL" id="BFAD01000010">
    <property type="protein sequence ID" value="GBE86770.1"/>
    <property type="molecule type" value="Genomic_DNA"/>
</dbReference>
<evidence type="ECO:0000313" key="11">
    <source>
        <dbReference type="Proteomes" id="UP000287166"/>
    </source>
</evidence>
<feature type="domain" description="C2H2-type" evidence="9">
    <location>
        <begin position="190"/>
        <end position="215"/>
    </location>
</feature>
<dbReference type="AlphaFoldDB" id="A0A401GX58"/>
<evidence type="ECO:0000259" key="9">
    <source>
        <dbReference type="PROSITE" id="PS50157"/>
    </source>
</evidence>
<reference evidence="10 11" key="1">
    <citation type="journal article" date="2018" name="Sci. Rep.">
        <title>Genome sequence of the cauliflower mushroom Sparassis crispa (Hanabiratake) and its association with beneficial usage.</title>
        <authorList>
            <person name="Kiyama R."/>
            <person name="Furutani Y."/>
            <person name="Kawaguchi K."/>
            <person name="Nakanishi T."/>
        </authorList>
    </citation>
    <scope>NUCLEOTIDE SEQUENCE [LARGE SCALE GENOMIC DNA]</scope>
</reference>
<dbReference type="InterPro" id="IPR022755">
    <property type="entry name" value="Znf_C2H2_jaz"/>
</dbReference>
<dbReference type="PANTHER" id="PTHR46179:SF13">
    <property type="entry name" value="C2H2-TYPE DOMAIN-CONTAINING PROTEIN"/>
    <property type="match status" value="1"/>
</dbReference>
<evidence type="ECO:0000256" key="7">
    <source>
        <dbReference type="ARBA" id="ARBA00023242"/>
    </source>
</evidence>
<evidence type="ECO:0000256" key="4">
    <source>
        <dbReference type="ARBA" id="ARBA00022833"/>
    </source>
</evidence>
<proteinExistence type="predicted"/>
<protein>
    <recommendedName>
        <fullName evidence="9">C2H2-type domain-containing protein</fullName>
    </recommendedName>
</protein>
<keyword evidence="11" id="KW-1185">Reference proteome</keyword>
<evidence type="ECO:0000256" key="6">
    <source>
        <dbReference type="ARBA" id="ARBA00023163"/>
    </source>
</evidence>
<evidence type="ECO:0000256" key="1">
    <source>
        <dbReference type="ARBA" id="ARBA00004123"/>
    </source>
</evidence>
<evidence type="ECO:0000256" key="2">
    <source>
        <dbReference type="ARBA" id="ARBA00022723"/>
    </source>
</evidence>
<dbReference type="GO" id="GO:0008270">
    <property type="term" value="F:zinc ion binding"/>
    <property type="evidence" value="ECO:0007669"/>
    <property type="project" value="UniProtKB-KW"/>
</dbReference>
<comment type="caution">
    <text evidence="10">The sequence shown here is derived from an EMBL/GenBank/DDBJ whole genome shotgun (WGS) entry which is preliminary data.</text>
</comment>
<evidence type="ECO:0000256" key="8">
    <source>
        <dbReference type="PROSITE-ProRule" id="PRU00042"/>
    </source>
</evidence>
<dbReference type="Pfam" id="PF12171">
    <property type="entry name" value="zf-C2H2_jaz"/>
    <property type="match status" value="1"/>
</dbReference>
<dbReference type="SUPFAM" id="SSF57667">
    <property type="entry name" value="beta-beta-alpha zinc fingers"/>
    <property type="match status" value="2"/>
</dbReference>
<dbReference type="Pfam" id="PF13912">
    <property type="entry name" value="zf-C2H2_6"/>
    <property type="match status" value="1"/>
</dbReference>
<feature type="domain" description="C2H2-type" evidence="9">
    <location>
        <begin position="219"/>
        <end position="255"/>
    </location>
</feature>
<keyword evidence="2" id="KW-0479">Metal-binding</keyword>